<organism evidence="5 6">
    <name type="scientific">Phenylobacterium ferrooxidans</name>
    <dbReference type="NCBI Taxonomy" id="2982689"/>
    <lineage>
        <taxon>Bacteria</taxon>
        <taxon>Pseudomonadati</taxon>
        <taxon>Pseudomonadota</taxon>
        <taxon>Alphaproteobacteria</taxon>
        <taxon>Caulobacterales</taxon>
        <taxon>Caulobacteraceae</taxon>
        <taxon>Phenylobacterium</taxon>
    </lineage>
</organism>
<proteinExistence type="inferred from homology"/>
<dbReference type="SMART" id="SM00932">
    <property type="entry name" value="Nfu_N"/>
    <property type="match status" value="1"/>
</dbReference>
<dbReference type="SUPFAM" id="SSF117916">
    <property type="entry name" value="Fe-S cluster assembly (FSCA) domain-like"/>
    <property type="match status" value="1"/>
</dbReference>
<dbReference type="Gene3D" id="3.30.1370.70">
    <property type="entry name" value="Scaffold protein Nfu/NifU, N-terminal domain"/>
    <property type="match status" value="1"/>
</dbReference>
<evidence type="ECO:0000313" key="5">
    <source>
        <dbReference type="EMBL" id="MFD3263559.1"/>
    </source>
</evidence>
<evidence type="ECO:0000256" key="1">
    <source>
        <dbReference type="ARBA" id="ARBA00006420"/>
    </source>
</evidence>
<comment type="caution">
    <text evidence="5">The sequence shown here is derived from an EMBL/GenBank/DDBJ whole genome shotgun (WGS) entry which is preliminary data.</text>
</comment>
<accession>A0ABW6CKF4</accession>
<dbReference type="InterPro" id="IPR001075">
    <property type="entry name" value="NIF_FeS_clus_asmbl_NifU_C"/>
</dbReference>
<dbReference type="Pfam" id="PF08712">
    <property type="entry name" value="Nfu_N"/>
    <property type="match status" value="1"/>
</dbReference>
<feature type="transmembrane region" description="Helical" evidence="3">
    <location>
        <begin position="34"/>
        <end position="57"/>
    </location>
</feature>
<keyword evidence="3" id="KW-0812">Transmembrane</keyword>
<dbReference type="EMBL" id="JAOTJD010000008">
    <property type="protein sequence ID" value="MFD3263559.1"/>
    <property type="molecule type" value="Genomic_DNA"/>
</dbReference>
<dbReference type="InterPro" id="IPR036498">
    <property type="entry name" value="Nfu/NifU_N_sf"/>
</dbReference>
<feature type="domain" description="Scaffold protein Nfu/NifU N-terminal" evidence="4">
    <location>
        <begin position="3"/>
        <end position="83"/>
    </location>
</feature>
<comment type="similarity">
    <text evidence="1">Belongs to the NifU family.</text>
</comment>
<keyword evidence="3" id="KW-1133">Transmembrane helix</keyword>
<evidence type="ECO:0000256" key="3">
    <source>
        <dbReference type="SAM" id="Phobius"/>
    </source>
</evidence>
<dbReference type="PANTHER" id="PTHR11178">
    <property type="entry name" value="IRON-SULFUR CLUSTER SCAFFOLD PROTEIN NFU-RELATED"/>
    <property type="match status" value="1"/>
</dbReference>
<evidence type="ECO:0000256" key="2">
    <source>
        <dbReference type="SAM" id="MobiDB-lite"/>
    </source>
</evidence>
<dbReference type="PANTHER" id="PTHR11178:SF1">
    <property type="entry name" value="NFU1 IRON-SULFUR CLUSTER SCAFFOLD HOMOLOG, MITOCHONDRIAL"/>
    <property type="match status" value="1"/>
</dbReference>
<evidence type="ECO:0000259" key="4">
    <source>
        <dbReference type="SMART" id="SM00932"/>
    </source>
</evidence>
<evidence type="ECO:0000313" key="6">
    <source>
        <dbReference type="Proteomes" id="UP001598130"/>
    </source>
</evidence>
<dbReference type="Gene3D" id="3.30.300.130">
    <property type="entry name" value="Fe-S cluster assembly (FSCA)"/>
    <property type="match status" value="1"/>
</dbReference>
<dbReference type="Proteomes" id="UP001598130">
    <property type="component" value="Unassembled WGS sequence"/>
</dbReference>
<dbReference type="InterPro" id="IPR014824">
    <property type="entry name" value="Nfu/NifU_N"/>
</dbReference>
<dbReference type="SUPFAM" id="SSF110836">
    <property type="entry name" value="Hypothetical protein SAV1430"/>
    <property type="match status" value="1"/>
</dbReference>
<dbReference type="RefSeq" id="WP_377368572.1">
    <property type="nucleotide sequence ID" value="NZ_JAOTJD010000008.1"/>
</dbReference>
<reference evidence="5 6" key="1">
    <citation type="submission" date="2022-09" db="EMBL/GenBank/DDBJ databases">
        <title>New species of Phenylobacterium.</title>
        <authorList>
            <person name="Mieszkin S."/>
        </authorList>
    </citation>
    <scope>NUCLEOTIDE SEQUENCE [LARGE SCALE GENOMIC DNA]</scope>
    <source>
        <strain evidence="5 6">HK31-G</strain>
    </source>
</reference>
<feature type="region of interest" description="Disordered" evidence="2">
    <location>
        <begin position="204"/>
        <end position="224"/>
    </location>
</feature>
<dbReference type="Pfam" id="PF01106">
    <property type="entry name" value="NifU"/>
    <property type="match status" value="1"/>
</dbReference>
<gene>
    <name evidence="5" type="ORF">OCL97_06200</name>
</gene>
<keyword evidence="6" id="KW-1185">Reference proteome</keyword>
<name>A0ABW6CKF4_9CAUL</name>
<keyword evidence="3" id="KW-0472">Membrane</keyword>
<dbReference type="InterPro" id="IPR034904">
    <property type="entry name" value="FSCA_dom_sf"/>
</dbReference>
<protein>
    <submittedName>
        <fullName evidence="5">NifU family protein</fullName>
    </submittedName>
</protein>
<sequence>MFITTEPTPNPDAMKFSPSADAGGGEGLQALESVLTVALLALPGVGGVFVAPGFVTVTRVQGRPWARLGPEVVAALSVVLEREVRAPPRGAAPAGASETSGDTDLEAEIRGVLDRHVRPGVARDGGDIEFDRFDSQAGVLWIHMRGACGGCPSARLTLKGGVQRIVQYYVPEVAGVEEVEAEPSATVSVGERLKAWAARLDGRPGPPARTAFSHQGRPIAPERV</sequence>